<accession>A0ABT9ZXV9</accession>
<dbReference type="RefSeq" id="WP_307327632.1">
    <property type="nucleotide sequence ID" value="NZ_JAUSUG010000014.1"/>
</dbReference>
<comment type="caution">
    <text evidence="1">The sequence shown here is derived from an EMBL/GenBank/DDBJ whole genome shotgun (WGS) entry which is preliminary data.</text>
</comment>
<sequence length="129" mass="14737">MENINELKNPQLQKKIDHEINGINFTKNFRSATAEDWYVFLPSYQDPKSGGAVGRTFIHYELQGNRDVHINTTIIFTDPILGHSTNYTLVYAVCDEIINRLVGYADTLLTVYAGENSYDAEYIRKADQT</sequence>
<dbReference type="Proteomes" id="UP001230005">
    <property type="component" value="Unassembled WGS sequence"/>
</dbReference>
<reference evidence="1 2" key="1">
    <citation type="submission" date="2023-07" db="EMBL/GenBank/DDBJ databases">
        <title>Genomic Encyclopedia of Type Strains, Phase IV (KMG-IV): sequencing the most valuable type-strain genomes for metagenomic binning, comparative biology and taxonomic classification.</title>
        <authorList>
            <person name="Goeker M."/>
        </authorList>
    </citation>
    <scope>NUCLEOTIDE SEQUENCE [LARGE SCALE GENOMIC DNA]</scope>
    <source>
        <strain evidence="1 2">DSM 9768</strain>
    </source>
</reference>
<dbReference type="EMBL" id="JAUSUG010000014">
    <property type="protein sequence ID" value="MDQ0256072.1"/>
    <property type="molecule type" value="Genomic_DNA"/>
</dbReference>
<proteinExistence type="predicted"/>
<keyword evidence="2" id="KW-1185">Reference proteome</keyword>
<protein>
    <submittedName>
        <fullName evidence="1">Uncharacterized protein</fullName>
    </submittedName>
</protein>
<gene>
    <name evidence="1" type="ORF">J2S74_003471</name>
</gene>
<evidence type="ECO:0000313" key="1">
    <source>
        <dbReference type="EMBL" id="MDQ0256072.1"/>
    </source>
</evidence>
<organism evidence="1 2">
    <name type="scientific">Evansella vedderi</name>
    <dbReference type="NCBI Taxonomy" id="38282"/>
    <lineage>
        <taxon>Bacteria</taxon>
        <taxon>Bacillati</taxon>
        <taxon>Bacillota</taxon>
        <taxon>Bacilli</taxon>
        <taxon>Bacillales</taxon>
        <taxon>Bacillaceae</taxon>
        <taxon>Evansella</taxon>
    </lineage>
</organism>
<evidence type="ECO:0000313" key="2">
    <source>
        <dbReference type="Proteomes" id="UP001230005"/>
    </source>
</evidence>
<name>A0ABT9ZXV9_9BACI</name>